<dbReference type="Proteomes" id="UP000789572">
    <property type="component" value="Unassembled WGS sequence"/>
</dbReference>
<proteinExistence type="predicted"/>
<gene>
    <name evidence="1" type="ORF">POCULU_LOCUS7499</name>
</gene>
<dbReference type="InterPro" id="IPR029052">
    <property type="entry name" value="Metallo-depent_PP-like"/>
</dbReference>
<sequence>MKILAIGDIFGKTGRQVIRDYLPKLKKEYEIDLTIANVENTTHGKGISRKHYYELKDYGIDIMTSGNHIFALEETKKYINETSDLLRPLNSNPYHPGSGTTLVNIKGKKIRITNLLGTNFMPISVENPYFVLEKLLKNKDCDFHLVDFHAETTAEKIALA</sequence>
<dbReference type="Pfam" id="PF13277">
    <property type="entry name" value="YmdB"/>
    <property type="match status" value="1"/>
</dbReference>
<dbReference type="AlphaFoldDB" id="A0A9N9CFL7"/>
<dbReference type="InterPro" id="IPR005235">
    <property type="entry name" value="YmdB-like"/>
</dbReference>
<accession>A0A9N9CFL7</accession>
<dbReference type="PANTHER" id="PTHR36303:SF1">
    <property type="entry name" value="2',3'-CYCLIC-NUCLEOTIDE 2'-PHOSPHODIESTERASE"/>
    <property type="match status" value="1"/>
</dbReference>
<dbReference type="OrthoDB" id="2373567at2759"/>
<name>A0A9N9CFL7_9GLOM</name>
<dbReference type="SUPFAM" id="SSF56300">
    <property type="entry name" value="Metallo-dependent phosphatases"/>
    <property type="match status" value="1"/>
</dbReference>
<protein>
    <submittedName>
        <fullName evidence="1">8841_t:CDS:1</fullName>
    </submittedName>
</protein>
<dbReference type="Gene3D" id="3.60.21.10">
    <property type="match status" value="1"/>
</dbReference>
<comment type="caution">
    <text evidence="1">The sequence shown here is derived from an EMBL/GenBank/DDBJ whole genome shotgun (WGS) entry which is preliminary data.</text>
</comment>
<reference evidence="1" key="1">
    <citation type="submission" date="2021-06" db="EMBL/GenBank/DDBJ databases">
        <authorList>
            <person name="Kallberg Y."/>
            <person name="Tangrot J."/>
            <person name="Rosling A."/>
        </authorList>
    </citation>
    <scope>NUCLEOTIDE SEQUENCE</scope>
    <source>
        <strain evidence="1">IA702</strain>
    </source>
</reference>
<dbReference type="GO" id="GO:0004113">
    <property type="term" value="F:2',3'-cyclic-nucleotide 3'-phosphodiesterase activity"/>
    <property type="evidence" value="ECO:0007669"/>
    <property type="project" value="TreeGrafter"/>
</dbReference>
<evidence type="ECO:0000313" key="1">
    <source>
        <dbReference type="EMBL" id="CAG8601717.1"/>
    </source>
</evidence>
<evidence type="ECO:0000313" key="2">
    <source>
        <dbReference type="Proteomes" id="UP000789572"/>
    </source>
</evidence>
<dbReference type="EMBL" id="CAJVPJ010001726">
    <property type="protein sequence ID" value="CAG8601717.1"/>
    <property type="molecule type" value="Genomic_DNA"/>
</dbReference>
<dbReference type="PANTHER" id="PTHR36303">
    <property type="entry name" value="2',3'-CYCLIC-NUCLEOTIDE 2'-PHOSPHODIESTERASE"/>
    <property type="match status" value="1"/>
</dbReference>
<keyword evidence="2" id="KW-1185">Reference proteome</keyword>
<organism evidence="1 2">
    <name type="scientific">Paraglomus occultum</name>
    <dbReference type="NCBI Taxonomy" id="144539"/>
    <lineage>
        <taxon>Eukaryota</taxon>
        <taxon>Fungi</taxon>
        <taxon>Fungi incertae sedis</taxon>
        <taxon>Mucoromycota</taxon>
        <taxon>Glomeromycotina</taxon>
        <taxon>Glomeromycetes</taxon>
        <taxon>Paraglomerales</taxon>
        <taxon>Paraglomeraceae</taxon>
        <taxon>Paraglomus</taxon>
    </lineage>
</organism>